<protein>
    <submittedName>
        <fullName evidence="1">Uncharacterized protein</fullName>
    </submittedName>
</protein>
<dbReference type="Proteomes" id="UP001334084">
    <property type="component" value="Chromosome 2"/>
</dbReference>
<proteinExistence type="predicted"/>
<dbReference type="KEGG" id="vnx:VNE69_02116"/>
<accession>A0AAX4J9K0</accession>
<gene>
    <name evidence="1" type="ORF">VNE69_02116</name>
</gene>
<sequence length="294" mass="35096">MFIYFSSLICSNINININNGNLESQNNCSMNTDIMYEFETILAEKHNDLICVDMEDIYTTFEEMITIGSQKKIKDHNQINEMFFNSNPAEINKIKDQISHKMKFMKETLHIIVKKNECLLQTIPIKILKIKLDRTEYAQNRSFRSYLCKKYNSYRDKIQNKLLKLIDTINDLDQCDNKVIIEALKFIVDIINFIIPKSYSLKITYYSLQLKSFLLLDYWKLETVLKNINISELITLITNYYNNKIKKTDEHRKQILKDFTDLHNDYSNFCIQKDDIYLRIYKIIKIIIEKHKSL</sequence>
<dbReference type="AlphaFoldDB" id="A0AAX4J9K0"/>
<name>A0AAX4J9K0_9MICR</name>
<dbReference type="RefSeq" id="XP_065328736.1">
    <property type="nucleotide sequence ID" value="XM_065472664.1"/>
</dbReference>
<evidence type="ECO:0000313" key="2">
    <source>
        <dbReference type="Proteomes" id="UP001334084"/>
    </source>
</evidence>
<keyword evidence="2" id="KW-1185">Reference proteome</keyword>
<evidence type="ECO:0000313" key="1">
    <source>
        <dbReference type="EMBL" id="WUR02591.1"/>
    </source>
</evidence>
<dbReference type="EMBL" id="CP142727">
    <property type="protein sequence ID" value="WUR02591.1"/>
    <property type="molecule type" value="Genomic_DNA"/>
</dbReference>
<reference evidence="1" key="1">
    <citation type="journal article" date="2024" name="BMC Genomics">
        <title>Functional annotation of a divergent genome using sequence and structure-based similarity.</title>
        <authorList>
            <person name="Svedberg D."/>
            <person name="Winiger R.R."/>
            <person name="Berg A."/>
            <person name="Sharma H."/>
            <person name="Tellgren-Roth C."/>
            <person name="Debrunner-Vossbrinck B.A."/>
            <person name="Vossbrinck C.R."/>
            <person name="Barandun J."/>
        </authorList>
    </citation>
    <scope>NUCLEOTIDE SEQUENCE</scope>
    <source>
        <strain evidence="1">Illinois isolate</strain>
    </source>
</reference>
<organism evidence="1 2">
    <name type="scientific">Vairimorpha necatrix</name>
    <dbReference type="NCBI Taxonomy" id="6039"/>
    <lineage>
        <taxon>Eukaryota</taxon>
        <taxon>Fungi</taxon>
        <taxon>Fungi incertae sedis</taxon>
        <taxon>Microsporidia</taxon>
        <taxon>Nosematidae</taxon>
        <taxon>Vairimorpha</taxon>
    </lineage>
</organism>
<dbReference type="GeneID" id="90540406"/>